<dbReference type="SUPFAM" id="SSF46458">
    <property type="entry name" value="Globin-like"/>
    <property type="match status" value="1"/>
</dbReference>
<proteinExistence type="predicted"/>
<dbReference type="Gene3D" id="1.10.490.10">
    <property type="entry name" value="Globins"/>
    <property type="match status" value="1"/>
</dbReference>
<protein>
    <submittedName>
        <fullName evidence="1">Cyanoglobin</fullName>
    </submittedName>
</protein>
<organism evidence="1 2">
    <name type="scientific">Mycolicibacterium fallax</name>
    <name type="common">Mycobacterium fallax</name>
    <dbReference type="NCBI Taxonomy" id="1793"/>
    <lineage>
        <taxon>Bacteria</taxon>
        <taxon>Bacillati</taxon>
        <taxon>Actinomycetota</taxon>
        <taxon>Actinomycetes</taxon>
        <taxon>Mycobacteriales</taxon>
        <taxon>Mycobacteriaceae</taxon>
        <taxon>Mycolicibacterium</taxon>
    </lineage>
</organism>
<dbReference type="InterPro" id="IPR012292">
    <property type="entry name" value="Globin/Proto"/>
</dbReference>
<gene>
    <name evidence="1" type="ORF">AWC04_01150</name>
</gene>
<dbReference type="AlphaFoldDB" id="A0A1X1RMI4"/>
<dbReference type="OrthoDB" id="25954at2"/>
<sequence>MSGLTDIASRDDLYRLLSRFYGRALVDELLEDPFEEVRAMGLEAHLPVMCDFWETLLFGAPSYRGSPLPVHLAVHDRHPLNGAHFVRWLTLWQSTVDEMFAGPVAEATKANGRRIAWNMHRRLTGRDAAELDALVGV</sequence>
<accession>A0A1X1RMI4</accession>
<keyword evidence="2" id="KW-1185">Reference proteome</keyword>
<dbReference type="Proteomes" id="UP000193484">
    <property type="component" value="Unassembled WGS sequence"/>
</dbReference>
<dbReference type="GO" id="GO:0019825">
    <property type="term" value="F:oxygen binding"/>
    <property type="evidence" value="ECO:0007669"/>
    <property type="project" value="InterPro"/>
</dbReference>
<reference evidence="1 2" key="1">
    <citation type="submission" date="2016-01" db="EMBL/GenBank/DDBJ databases">
        <title>The new phylogeny of the genus Mycobacterium.</title>
        <authorList>
            <person name="Tarcisio F."/>
            <person name="Conor M."/>
            <person name="Antonella G."/>
            <person name="Elisabetta G."/>
            <person name="Giulia F.S."/>
            <person name="Sara T."/>
            <person name="Anna F."/>
            <person name="Clotilde B."/>
            <person name="Roberto B."/>
            <person name="Veronica D.S."/>
            <person name="Fabio R."/>
            <person name="Monica P."/>
            <person name="Olivier J."/>
            <person name="Enrico T."/>
            <person name="Nicola S."/>
        </authorList>
    </citation>
    <scope>NUCLEOTIDE SEQUENCE [LARGE SCALE GENOMIC DNA]</scope>
    <source>
        <strain evidence="1 2">DSM 44179</strain>
    </source>
</reference>
<dbReference type="GO" id="GO:0020037">
    <property type="term" value="F:heme binding"/>
    <property type="evidence" value="ECO:0007669"/>
    <property type="project" value="InterPro"/>
</dbReference>
<dbReference type="EMBL" id="LQOJ01000006">
    <property type="protein sequence ID" value="ORV09692.1"/>
    <property type="molecule type" value="Genomic_DNA"/>
</dbReference>
<evidence type="ECO:0000313" key="1">
    <source>
        <dbReference type="EMBL" id="ORV09692.1"/>
    </source>
</evidence>
<evidence type="ECO:0000313" key="2">
    <source>
        <dbReference type="Proteomes" id="UP000193484"/>
    </source>
</evidence>
<dbReference type="RefSeq" id="WP_085092488.1">
    <property type="nucleotide sequence ID" value="NZ_AP022603.1"/>
</dbReference>
<dbReference type="CDD" id="cd08916">
    <property type="entry name" value="TrHb3_P"/>
    <property type="match status" value="1"/>
</dbReference>
<dbReference type="InterPro" id="IPR009050">
    <property type="entry name" value="Globin-like_sf"/>
</dbReference>
<comment type="caution">
    <text evidence="1">The sequence shown here is derived from an EMBL/GenBank/DDBJ whole genome shotgun (WGS) entry which is preliminary data.</text>
</comment>
<dbReference type="STRING" id="1793.AWC04_01150"/>
<name>A0A1X1RMI4_MYCFA</name>